<keyword evidence="4" id="KW-0175">Coiled coil</keyword>
<name>A0A9P6Y9R8_RHIOR</name>
<dbReference type="PANTHER" id="PTHR13000">
    <property type="entry name" value="NUCLEOPORIN P54"/>
    <property type="match status" value="1"/>
</dbReference>
<evidence type="ECO:0000256" key="2">
    <source>
        <dbReference type="ARBA" id="ARBA00022448"/>
    </source>
</evidence>
<dbReference type="Proteomes" id="UP000717996">
    <property type="component" value="Unassembled WGS sequence"/>
</dbReference>
<dbReference type="GO" id="GO:0044613">
    <property type="term" value="C:nuclear pore central transport channel"/>
    <property type="evidence" value="ECO:0007669"/>
    <property type="project" value="TreeGrafter"/>
</dbReference>
<sequence length="441" mass="48091">MSLFGASTNQPNVTFGTTANTQSSAGTLFGANANSTSFGSNTNSSAGTLFGASNTSINNSSAGTLFGTAASNPSSTGFGGFGQKSAATNTFGANSSAPVAGFGQTAPATSTSGFGFGTNQLTTSSNTSGFGTGATGNTGFGGFGSFNTTTSASGNQTVKPAFGGFGSLTNTQQTGFGTQNQQTSFGLQNQQQGKPQIQEKVWQELALIRAHFDPTSPLCHFRHYFYNMVPRNEVHLYVRPPNQDEHLWNEAVRKNPDPSCLVPVLAVGFDDILKRMEVQSKQSDLYQQKLKETEDRLASVQREYMLGTLVKLEEHKRRHIDITQRLLRLLRYSQILRYKNFPLNAEEEKTVEQLQKMARAKNCPEELYTKMVGLWNQIQAAKARMSETNGKTEIWRSVSEEDTNRIAKVLEDKQQGILHIASTLKSDTKELEEIVEAIKKR</sequence>
<feature type="domain" description="Nucleoporin Nup54 alpha-helical" evidence="5">
    <location>
        <begin position="239"/>
        <end position="378"/>
    </location>
</feature>
<evidence type="ECO:0000256" key="4">
    <source>
        <dbReference type="SAM" id="Coils"/>
    </source>
</evidence>
<protein>
    <recommendedName>
        <fullName evidence="5">Nucleoporin Nup54 alpha-helical domain-containing protein</fullName>
    </recommendedName>
</protein>
<gene>
    <name evidence="6" type="ORF">G6F51_007021</name>
</gene>
<dbReference type="EMBL" id="JAANIT010001006">
    <property type="protein sequence ID" value="KAG1542861.1"/>
    <property type="molecule type" value="Genomic_DNA"/>
</dbReference>
<dbReference type="GO" id="GO:0017056">
    <property type="term" value="F:structural constituent of nuclear pore"/>
    <property type="evidence" value="ECO:0007669"/>
    <property type="project" value="TreeGrafter"/>
</dbReference>
<evidence type="ECO:0000256" key="1">
    <source>
        <dbReference type="ARBA" id="ARBA00004123"/>
    </source>
</evidence>
<evidence type="ECO:0000259" key="5">
    <source>
        <dbReference type="Pfam" id="PF13874"/>
    </source>
</evidence>
<dbReference type="OrthoDB" id="6162375at2759"/>
<accession>A0A9P6Y9R8</accession>
<evidence type="ECO:0000256" key="3">
    <source>
        <dbReference type="ARBA" id="ARBA00023242"/>
    </source>
</evidence>
<dbReference type="InterPro" id="IPR025712">
    <property type="entry name" value="Nup54_alpha-helical_dom"/>
</dbReference>
<keyword evidence="3" id="KW-0539">Nucleus</keyword>
<comment type="caution">
    <text evidence="6">The sequence shown here is derived from an EMBL/GenBank/DDBJ whole genome shotgun (WGS) entry which is preliminary data.</text>
</comment>
<dbReference type="AlphaFoldDB" id="A0A9P6Y9R8"/>
<evidence type="ECO:0000313" key="7">
    <source>
        <dbReference type="Proteomes" id="UP000717996"/>
    </source>
</evidence>
<dbReference type="InterPro" id="IPR024864">
    <property type="entry name" value="Nup54/Nup57/Nup44"/>
</dbReference>
<evidence type="ECO:0000313" key="6">
    <source>
        <dbReference type="EMBL" id="KAG1542861.1"/>
    </source>
</evidence>
<comment type="subcellular location">
    <subcellularLocation>
        <location evidence="1">Nucleus</location>
    </subcellularLocation>
</comment>
<dbReference type="Gene3D" id="1.20.5.490">
    <property type="entry name" value="Single helix bin"/>
    <property type="match status" value="1"/>
</dbReference>
<dbReference type="GO" id="GO:0006999">
    <property type="term" value="P:nuclear pore organization"/>
    <property type="evidence" value="ECO:0007669"/>
    <property type="project" value="TreeGrafter"/>
</dbReference>
<organism evidence="6 7">
    <name type="scientific">Rhizopus oryzae</name>
    <name type="common">Mucormycosis agent</name>
    <name type="synonym">Rhizopus arrhizus var. delemar</name>
    <dbReference type="NCBI Taxonomy" id="64495"/>
    <lineage>
        <taxon>Eukaryota</taxon>
        <taxon>Fungi</taxon>
        <taxon>Fungi incertae sedis</taxon>
        <taxon>Mucoromycota</taxon>
        <taxon>Mucoromycotina</taxon>
        <taxon>Mucoromycetes</taxon>
        <taxon>Mucorales</taxon>
        <taxon>Mucorineae</taxon>
        <taxon>Rhizopodaceae</taxon>
        <taxon>Rhizopus</taxon>
    </lineage>
</organism>
<dbReference type="PANTHER" id="PTHR13000:SF0">
    <property type="entry name" value="NUCLEOPORIN P54"/>
    <property type="match status" value="1"/>
</dbReference>
<reference evidence="6" key="1">
    <citation type="journal article" date="2020" name="Microb. Genom.">
        <title>Genetic diversity of clinical and environmental Mucorales isolates obtained from an investigation of mucormycosis cases among solid organ transplant recipients.</title>
        <authorList>
            <person name="Nguyen M.H."/>
            <person name="Kaul D."/>
            <person name="Muto C."/>
            <person name="Cheng S.J."/>
            <person name="Richter R.A."/>
            <person name="Bruno V.M."/>
            <person name="Liu G."/>
            <person name="Beyhan S."/>
            <person name="Sundermann A.J."/>
            <person name="Mounaud S."/>
            <person name="Pasculle A.W."/>
            <person name="Nierman W.C."/>
            <person name="Driscoll E."/>
            <person name="Cumbie R."/>
            <person name="Clancy C.J."/>
            <person name="Dupont C.L."/>
        </authorList>
    </citation>
    <scope>NUCLEOTIDE SEQUENCE</scope>
    <source>
        <strain evidence="6">GL16</strain>
    </source>
</reference>
<feature type="coiled-coil region" evidence="4">
    <location>
        <begin position="276"/>
        <end position="303"/>
    </location>
</feature>
<dbReference type="GO" id="GO:0036228">
    <property type="term" value="P:protein localization to nuclear inner membrane"/>
    <property type="evidence" value="ECO:0007669"/>
    <property type="project" value="TreeGrafter"/>
</dbReference>
<dbReference type="GO" id="GO:0006607">
    <property type="term" value="P:NLS-bearing protein import into nucleus"/>
    <property type="evidence" value="ECO:0007669"/>
    <property type="project" value="TreeGrafter"/>
</dbReference>
<dbReference type="Pfam" id="PF13874">
    <property type="entry name" value="Nup54"/>
    <property type="match status" value="1"/>
</dbReference>
<keyword evidence="2" id="KW-0813">Transport</keyword>
<proteinExistence type="predicted"/>